<dbReference type="Proteomes" id="UP001331761">
    <property type="component" value="Unassembled WGS sequence"/>
</dbReference>
<gene>
    <name evidence="1" type="ORF">GCK32_005745</name>
</gene>
<accession>A0AAN8FWT6</accession>
<proteinExistence type="predicted"/>
<dbReference type="EMBL" id="WIXE01001299">
    <property type="protein sequence ID" value="KAK5985830.1"/>
    <property type="molecule type" value="Genomic_DNA"/>
</dbReference>
<evidence type="ECO:0000313" key="1">
    <source>
        <dbReference type="EMBL" id="KAK5985830.1"/>
    </source>
</evidence>
<comment type="caution">
    <text evidence="1">The sequence shown here is derived from an EMBL/GenBank/DDBJ whole genome shotgun (WGS) entry which is preliminary data.</text>
</comment>
<organism evidence="1 2">
    <name type="scientific">Trichostrongylus colubriformis</name>
    <name type="common">Black scour worm</name>
    <dbReference type="NCBI Taxonomy" id="6319"/>
    <lineage>
        <taxon>Eukaryota</taxon>
        <taxon>Metazoa</taxon>
        <taxon>Ecdysozoa</taxon>
        <taxon>Nematoda</taxon>
        <taxon>Chromadorea</taxon>
        <taxon>Rhabditida</taxon>
        <taxon>Rhabditina</taxon>
        <taxon>Rhabditomorpha</taxon>
        <taxon>Strongyloidea</taxon>
        <taxon>Trichostrongylidae</taxon>
        <taxon>Trichostrongylus</taxon>
    </lineage>
</organism>
<sequence length="96" mass="11027">MSKTRVEQQRQIFVKMRSAVALIVVAAVVLVQCQDDWVARYKNVRAHAFHPNSASGVGAELYVPQTISDVTGKVNQLRRQLFSWQAPRDTDFFHRR</sequence>
<protein>
    <submittedName>
        <fullName evidence="1">Uncharacterized protein</fullName>
    </submittedName>
</protein>
<reference evidence="1 2" key="1">
    <citation type="submission" date="2019-10" db="EMBL/GenBank/DDBJ databases">
        <title>Assembly and Annotation for the nematode Trichostrongylus colubriformis.</title>
        <authorList>
            <person name="Martin J."/>
        </authorList>
    </citation>
    <scope>NUCLEOTIDE SEQUENCE [LARGE SCALE GENOMIC DNA]</scope>
    <source>
        <strain evidence="1">G859</strain>
        <tissue evidence="1">Whole worm</tissue>
    </source>
</reference>
<keyword evidence="2" id="KW-1185">Reference proteome</keyword>
<name>A0AAN8FWT6_TRICO</name>
<evidence type="ECO:0000313" key="2">
    <source>
        <dbReference type="Proteomes" id="UP001331761"/>
    </source>
</evidence>
<dbReference type="AlphaFoldDB" id="A0AAN8FWT6"/>